<dbReference type="EMBL" id="LR899013">
    <property type="protein sequence ID" value="CAD7091059.1"/>
    <property type="molecule type" value="Genomic_DNA"/>
</dbReference>
<dbReference type="AlphaFoldDB" id="A0A7R8YZ04"/>
<name>A0A7R8YZ04_HERIL</name>
<dbReference type="OrthoDB" id="411145at2759"/>
<sequence length="418" mass="48670">MSAPSTTSPKFAFPAWLNQAYLEDAIRNKYKDSSVKISKFEPSPATSVGDNYASVLFRIGIEFESDKCKQPQRTSFILKTSFQQLPNTEPIEALELYNIYQREIVLYDCIFPKFQNILKNIGCVEDLVPDTIKVDRHCDGLLFEDLKLRNYITLERRVGLDIEHTQLLLRKLAKFHAASIIFNEKERQSLEKFDYGIFNKHTRIYAPFFTSYLETCGETVSEWKGFEQLGEKLIKLKDKVMDYGEKVFEVNPNHLNVLAHGDLWKNNVMFQYDNSGKVKDVIILDFQFTCWASPAIDLHYLFRTSLIEDIQEEQLKDFVEQYHSSLSEILTALGYRGKLSTFPQFWIEFTKKSFYAVTSAFVVQPLQINEKPDEGNAFDLLGNDEQSKKFRRMIYSNPRVHRTLKKLLPIFDKQGLLD</sequence>
<dbReference type="PANTHER" id="PTHR11012:SF13">
    <property type="entry name" value="CHK KINASE-LIKE DOMAIN-CONTAINING PROTEIN-RELATED"/>
    <property type="match status" value="1"/>
</dbReference>
<dbReference type="InParanoid" id="A0A7R8YZ04"/>
<evidence type="ECO:0000313" key="2">
    <source>
        <dbReference type="EMBL" id="CAD7091059.1"/>
    </source>
</evidence>
<evidence type="ECO:0000313" key="3">
    <source>
        <dbReference type="Proteomes" id="UP000594454"/>
    </source>
</evidence>
<dbReference type="Pfam" id="PF02958">
    <property type="entry name" value="EcKL"/>
    <property type="match status" value="1"/>
</dbReference>
<reference evidence="2 3" key="1">
    <citation type="submission" date="2020-11" db="EMBL/GenBank/DDBJ databases">
        <authorList>
            <person name="Wallbank WR R."/>
            <person name="Pardo Diaz C."/>
            <person name="Kozak K."/>
            <person name="Martin S."/>
            <person name="Jiggins C."/>
            <person name="Moest M."/>
            <person name="Warren A I."/>
            <person name="Generalovic N T."/>
            <person name="Byers J.R.P. K."/>
            <person name="Montejo-Kovacevich G."/>
            <person name="Yen C E."/>
        </authorList>
    </citation>
    <scope>NUCLEOTIDE SEQUENCE [LARGE SCALE GENOMIC DNA]</scope>
</reference>
<accession>A0A7R8YZ04</accession>
<dbReference type="InterPro" id="IPR015897">
    <property type="entry name" value="CHK_kinase-like"/>
</dbReference>
<dbReference type="InterPro" id="IPR004119">
    <property type="entry name" value="EcKL"/>
</dbReference>
<keyword evidence="3" id="KW-1185">Reference proteome</keyword>
<gene>
    <name evidence="2" type="ORF">HERILL_LOCUS13505</name>
</gene>
<feature type="domain" description="CHK kinase-like" evidence="1">
    <location>
        <begin position="141"/>
        <end position="332"/>
    </location>
</feature>
<evidence type="ECO:0000259" key="1">
    <source>
        <dbReference type="SMART" id="SM00587"/>
    </source>
</evidence>
<dbReference type="SMART" id="SM00587">
    <property type="entry name" value="CHK"/>
    <property type="match status" value="1"/>
</dbReference>
<dbReference type="Gene3D" id="3.90.1200.10">
    <property type="match status" value="1"/>
</dbReference>
<organism evidence="2 3">
    <name type="scientific">Hermetia illucens</name>
    <name type="common">Black soldier fly</name>
    <dbReference type="NCBI Taxonomy" id="343691"/>
    <lineage>
        <taxon>Eukaryota</taxon>
        <taxon>Metazoa</taxon>
        <taxon>Ecdysozoa</taxon>
        <taxon>Arthropoda</taxon>
        <taxon>Hexapoda</taxon>
        <taxon>Insecta</taxon>
        <taxon>Pterygota</taxon>
        <taxon>Neoptera</taxon>
        <taxon>Endopterygota</taxon>
        <taxon>Diptera</taxon>
        <taxon>Brachycera</taxon>
        <taxon>Stratiomyomorpha</taxon>
        <taxon>Stratiomyidae</taxon>
        <taxon>Hermetiinae</taxon>
        <taxon>Hermetia</taxon>
    </lineage>
</organism>
<dbReference type="Proteomes" id="UP000594454">
    <property type="component" value="Chromosome 5"/>
</dbReference>
<dbReference type="InterPro" id="IPR011009">
    <property type="entry name" value="Kinase-like_dom_sf"/>
</dbReference>
<protein>
    <recommendedName>
        <fullName evidence="1">CHK kinase-like domain-containing protein</fullName>
    </recommendedName>
</protein>
<proteinExistence type="predicted"/>
<dbReference type="PANTHER" id="PTHR11012">
    <property type="entry name" value="PROTEIN KINASE-LIKE DOMAIN-CONTAINING"/>
    <property type="match status" value="1"/>
</dbReference>
<dbReference type="SUPFAM" id="SSF56112">
    <property type="entry name" value="Protein kinase-like (PK-like)"/>
    <property type="match status" value="1"/>
</dbReference>